<protein>
    <recommendedName>
        <fullName evidence="1">BTB domain-containing protein</fullName>
    </recommendedName>
</protein>
<name>A0A0D7BIM0_9AGAR</name>
<dbReference type="Gene3D" id="3.30.710.10">
    <property type="entry name" value="Potassium Channel Kv1.1, Chain A"/>
    <property type="match status" value="1"/>
</dbReference>
<reference evidence="2 3" key="1">
    <citation type="journal article" date="2015" name="Fungal Genet. Biol.">
        <title>Evolution of novel wood decay mechanisms in Agaricales revealed by the genome sequences of Fistulina hepatica and Cylindrobasidium torrendii.</title>
        <authorList>
            <person name="Floudas D."/>
            <person name="Held B.W."/>
            <person name="Riley R."/>
            <person name="Nagy L.G."/>
            <person name="Koehler G."/>
            <person name="Ransdell A.S."/>
            <person name="Younus H."/>
            <person name="Chow J."/>
            <person name="Chiniquy J."/>
            <person name="Lipzen A."/>
            <person name="Tritt A."/>
            <person name="Sun H."/>
            <person name="Haridas S."/>
            <person name="LaButti K."/>
            <person name="Ohm R.A."/>
            <person name="Kues U."/>
            <person name="Blanchette R.A."/>
            <person name="Grigoriev I.V."/>
            <person name="Minto R.E."/>
            <person name="Hibbett D.S."/>
        </authorList>
    </citation>
    <scope>NUCLEOTIDE SEQUENCE [LARGE SCALE GENOMIC DNA]</scope>
    <source>
        <strain evidence="2 3">FP15055 ss-10</strain>
    </source>
</reference>
<feature type="domain" description="BTB" evidence="1">
    <location>
        <begin position="107"/>
        <end position="157"/>
    </location>
</feature>
<dbReference type="AlphaFoldDB" id="A0A0D7BIM0"/>
<evidence type="ECO:0000313" key="2">
    <source>
        <dbReference type="EMBL" id="KIY69496.1"/>
    </source>
</evidence>
<dbReference type="OrthoDB" id="6359816at2759"/>
<evidence type="ECO:0000313" key="3">
    <source>
        <dbReference type="Proteomes" id="UP000054007"/>
    </source>
</evidence>
<dbReference type="EMBL" id="KN880483">
    <property type="protein sequence ID" value="KIY69496.1"/>
    <property type="molecule type" value="Genomic_DNA"/>
</dbReference>
<dbReference type="STRING" id="1314674.A0A0D7BIM0"/>
<proteinExistence type="predicted"/>
<dbReference type="Pfam" id="PF00651">
    <property type="entry name" value="BTB"/>
    <property type="match status" value="1"/>
</dbReference>
<dbReference type="InterPro" id="IPR011333">
    <property type="entry name" value="SKP1/BTB/POZ_sf"/>
</dbReference>
<sequence length="232" mass="26350">MPDDSSINGGQRGLPRIDVEFILHTEHRRHTAQELPASGMSVFGITSLLKGKSIILDQLLNDHFEQMDAIIDWAYPEDEDHRRIPLADRLKNTTRSTDSNPPGRRFMRNVAYRTFKALVEYIYTGRIVFGTKNTETAPKSMYRLAEALRMSDLQAKALSAYADQLNKGNVVDEAFSEYTSRYPEVMQVIAKALKGLVSEEAFKEEVSKRIDRMVRGETPHAAEMVRVLIVFA</sequence>
<evidence type="ECO:0000259" key="1">
    <source>
        <dbReference type="Pfam" id="PF00651"/>
    </source>
</evidence>
<accession>A0A0D7BIM0</accession>
<dbReference type="InterPro" id="IPR000210">
    <property type="entry name" value="BTB/POZ_dom"/>
</dbReference>
<dbReference type="Proteomes" id="UP000054007">
    <property type="component" value="Unassembled WGS sequence"/>
</dbReference>
<gene>
    <name evidence="2" type="ORF">CYLTODRAFT_420675</name>
</gene>
<keyword evidence="3" id="KW-1185">Reference proteome</keyword>
<organism evidence="2 3">
    <name type="scientific">Cylindrobasidium torrendii FP15055 ss-10</name>
    <dbReference type="NCBI Taxonomy" id="1314674"/>
    <lineage>
        <taxon>Eukaryota</taxon>
        <taxon>Fungi</taxon>
        <taxon>Dikarya</taxon>
        <taxon>Basidiomycota</taxon>
        <taxon>Agaricomycotina</taxon>
        <taxon>Agaricomycetes</taxon>
        <taxon>Agaricomycetidae</taxon>
        <taxon>Agaricales</taxon>
        <taxon>Marasmiineae</taxon>
        <taxon>Physalacriaceae</taxon>
        <taxon>Cylindrobasidium</taxon>
    </lineage>
</organism>